<keyword evidence="2" id="KW-1185">Reference proteome</keyword>
<accession>A0ABX0NF69</accession>
<evidence type="ECO:0000313" key="1">
    <source>
        <dbReference type="EMBL" id="NHZ83988.1"/>
    </source>
</evidence>
<evidence type="ECO:0000313" key="2">
    <source>
        <dbReference type="Proteomes" id="UP000621455"/>
    </source>
</evidence>
<protein>
    <submittedName>
        <fullName evidence="1">Uncharacterized protein</fullName>
    </submittedName>
</protein>
<reference evidence="1 2" key="1">
    <citation type="submission" date="2019-10" db="EMBL/GenBank/DDBJ databases">
        <title>Taxonomy of Antarctic Massilia spp.: description of Massilia rubra sp. nov., Massilia aquatica sp. nov., Massilia mucilaginosa sp. nov., Massilia frigida sp. nov. isolated from streams, lakes and regoliths.</title>
        <authorList>
            <person name="Holochova P."/>
            <person name="Sedlacek I."/>
            <person name="Kralova S."/>
            <person name="Maslanova I."/>
            <person name="Busse H.-J."/>
            <person name="Stankova E."/>
            <person name="Vrbovska V."/>
            <person name="Kovarovic V."/>
            <person name="Bartak M."/>
            <person name="Svec P."/>
            <person name="Pantucek R."/>
        </authorList>
    </citation>
    <scope>NUCLEOTIDE SEQUENCE [LARGE SCALE GENOMIC DNA]</scope>
    <source>
        <strain evidence="1 2">CCM 8695</strain>
    </source>
</reference>
<gene>
    <name evidence="1" type="ORF">F2P44_32705</name>
</gene>
<dbReference type="RefSeq" id="WP_167094203.1">
    <property type="nucleotide sequence ID" value="NZ_WHJG01000073.1"/>
</dbReference>
<dbReference type="EMBL" id="WHJG01000073">
    <property type="protein sequence ID" value="NHZ83988.1"/>
    <property type="molecule type" value="Genomic_DNA"/>
</dbReference>
<name>A0ABX0NF69_9BURK</name>
<organism evidence="1 2">
    <name type="scientific">Massilia frigida</name>
    <dbReference type="NCBI Taxonomy" id="2609281"/>
    <lineage>
        <taxon>Bacteria</taxon>
        <taxon>Pseudomonadati</taxon>
        <taxon>Pseudomonadota</taxon>
        <taxon>Betaproteobacteria</taxon>
        <taxon>Burkholderiales</taxon>
        <taxon>Oxalobacteraceae</taxon>
        <taxon>Telluria group</taxon>
        <taxon>Massilia</taxon>
    </lineage>
</organism>
<dbReference type="Proteomes" id="UP000621455">
    <property type="component" value="Unassembled WGS sequence"/>
</dbReference>
<comment type="caution">
    <text evidence="1">The sequence shown here is derived from an EMBL/GenBank/DDBJ whole genome shotgun (WGS) entry which is preliminary data.</text>
</comment>
<proteinExistence type="predicted"/>
<sequence length="70" mass="7738">MARVIPVEQGPVAGQEQPTIYQARNAAAPWLRAQVPEDDFEDVEFARSWALGHDGVDSIGTLQGKYQKAR</sequence>